<comment type="caution">
    <text evidence="2">The sequence shown here is derived from an EMBL/GenBank/DDBJ whole genome shotgun (WGS) entry which is preliminary data.</text>
</comment>
<dbReference type="RefSeq" id="WP_322544067.1">
    <property type="nucleotide sequence ID" value="NZ_JAOBTT010000002.1"/>
</dbReference>
<dbReference type="Pfam" id="PF00563">
    <property type="entry name" value="EAL"/>
    <property type="match status" value="1"/>
</dbReference>
<dbReference type="InterPro" id="IPR029787">
    <property type="entry name" value="Nucleotide_cyclase"/>
</dbReference>
<dbReference type="PROSITE" id="PS50883">
    <property type="entry name" value="EAL"/>
    <property type="match status" value="1"/>
</dbReference>
<dbReference type="SUPFAM" id="SSF141868">
    <property type="entry name" value="EAL domain-like"/>
    <property type="match status" value="1"/>
</dbReference>
<keyword evidence="3" id="KW-1185">Reference proteome</keyword>
<protein>
    <submittedName>
        <fullName evidence="2">Sensor domain-containing phosphodiesterase</fullName>
    </submittedName>
</protein>
<dbReference type="InterPro" id="IPR043128">
    <property type="entry name" value="Rev_trsase/Diguanyl_cyclase"/>
</dbReference>
<dbReference type="InterPro" id="IPR003018">
    <property type="entry name" value="GAF"/>
</dbReference>
<dbReference type="PANTHER" id="PTHR33121:SF79">
    <property type="entry name" value="CYCLIC DI-GMP PHOSPHODIESTERASE PDED-RELATED"/>
    <property type="match status" value="1"/>
</dbReference>
<dbReference type="SUPFAM" id="SSF55781">
    <property type="entry name" value="GAF domain-like"/>
    <property type="match status" value="1"/>
</dbReference>
<evidence type="ECO:0000313" key="2">
    <source>
        <dbReference type="EMBL" id="MDZ7280178.1"/>
    </source>
</evidence>
<dbReference type="SUPFAM" id="SSF55073">
    <property type="entry name" value="Nucleotide cyclase"/>
    <property type="match status" value="1"/>
</dbReference>
<name>A0ABU5LJU0_9GAMM</name>
<gene>
    <name evidence="2" type="ORF">N4G40_18145</name>
</gene>
<accession>A0ABU5LJU0</accession>
<proteinExistence type="predicted"/>
<dbReference type="InterPro" id="IPR029016">
    <property type="entry name" value="GAF-like_dom_sf"/>
</dbReference>
<dbReference type="InterPro" id="IPR050706">
    <property type="entry name" value="Cyclic-di-GMP_PDE-like"/>
</dbReference>
<dbReference type="PANTHER" id="PTHR33121">
    <property type="entry name" value="CYCLIC DI-GMP PHOSPHODIESTERASE PDEF"/>
    <property type="match status" value="1"/>
</dbReference>
<dbReference type="EMBL" id="JAOBTT010000002">
    <property type="protein sequence ID" value="MDZ7280178.1"/>
    <property type="molecule type" value="Genomic_DNA"/>
</dbReference>
<feature type="domain" description="EAL" evidence="1">
    <location>
        <begin position="335"/>
        <end position="589"/>
    </location>
</feature>
<dbReference type="Gene3D" id="3.20.20.450">
    <property type="entry name" value="EAL domain"/>
    <property type="match status" value="1"/>
</dbReference>
<dbReference type="Pfam" id="PF01590">
    <property type="entry name" value="GAF"/>
    <property type="match status" value="1"/>
</dbReference>
<evidence type="ECO:0000259" key="1">
    <source>
        <dbReference type="PROSITE" id="PS50883"/>
    </source>
</evidence>
<reference evidence="3" key="1">
    <citation type="submission" date="2023-07" db="EMBL/GenBank/DDBJ databases">
        <title>Structural and functional analysis of rice phyllospheric bacteria for their antimicrobial properties and defense elicitation against blast disease.</title>
        <authorList>
            <person name="Sahu K.P."/>
            <person name="Asharani P."/>
            <person name="Kumar M."/>
            <person name="Reddy B."/>
            <person name="Kumar A."/>
        </authorList>
    </citation>
    <scope>NUCLEOTIDE SEQUENCE [LARGE SCALE GENOMIC DNA]</scope>
    <source>
        <strain evidence="3">OsEp_Plm_30P10</strain>
    </source>
</reference>
<dbReference type="InterPro" id="IPR001633">
    <property type="entry name" value="EAL_dom"/>
</dbReference>
<organism evidence="2 3">
    <name type="scientific">Pantoea eucrina</name>
    <dbReference type="NCBI Taxonomy" id="472693"/>
    <lineage>
        <taxon>Bacteria</taxon>
        <taxon>Pseudomonadati</taxon>
        <taxon>Pseudomonadota</taxon>
        <taxon>Gammaproteobacteria</taxon>
        <taxon>Enterobacterales</taxon>
        <taxon>Erwiniaceae</taxon>
        <taxon>Pantoea</taxon>
    </lineage>
</organism>
<dbReference type="Gene3D" id="3.30.450.40">
    <property type="match status" value="1"/>
</dbReference>
<dbReference type="Gene3D" id="3.30.70.270">
    <property type="match status" value="1"/>
</dbReference>
<dbReference type="InterPro" id="IPR035919">
    <property type="entry name" value="EAL_sf"/>
</dbReference>
<evidence type="ECO:0000313" key="3">
    <source>
        <dbReference type="Proteomes" id="UP001288620"/>
    </source>
</evidence>
<dbReference type="CDD" id="cd01948">
    <property type="entry name" value="EAL"/>
    <property type="match status" value="1"/>
</dbReference>
<sequence>MSDHAYAVKSAETATLQALITPEQTRDEVLAKFVLLASQVLDIPGSFISVVDEKCQYIKASRNFELASSSREDAICRHVVDKDEPLIICDTLTDPFFQHHPFAIGEPYIRFYAGVPLKNAQGLVYGTLCVTDTKPHTFDSEKVKTLSLLSNLVMSFLNAWQVAGYQDVISGLPNRSCLLRDMQQLATMGDVTPRRLVLIDCIDIARAYELSRLIGLAPVEGLLREMASVIPPRLSLREDDLFYAFAPGRFALLTTLERDLDAGRIAAQLEGERIRLENGMSIDLTITTGESAFVARGDDAAEVVRQAVSALHEAIKLDVSTMAFDDAFDQRRTADFMLINDLVEAIAQNTGLYVVYQPKVCIRTGLAVGLEALIRWHHPVFGELGPARFIPLIEQTSVLTDLTHWLIDAVITQLQAWQQAGIALTVSVNLSGRDFARPHFVEALEQKMRHANLPPALLGIECLETERISEDADAIQGLEKLKRNGFSIALDDFGTGYSNIGYLRRLPLDIIKLDQSLIMQLSQDTASRVIARSIIRMLKELNYTVLAEGVECADVAQDLQAYGCDQAQGYYYSRPLTPAPMTAWLQENLGQYAQHAEPRLG</sequence>
<dbReference type="Proteomes" id="UP001288620">
    <property type="component" value="Unassembled WGS sequence"/>
</dbReference>
<dbReference type="SMART" id="SM00065">
    <property type="entry name" value="GAF"/>
    <property type="match status" value="1"/>
</dbReference>
<dbReference type="SMART" id="SM00052">
    <property type="entry name" value="EAL"/>
    <property type="match status" value="1"/>
</dbReference>